<reference evidence="2 3" key="1">
    <citation type="journal article" date="2023" name="Res Sq">
        <title>Genomic and morphological characterization of Knufia obscura isolated from the Mars 2020 spacecraft assembly facility.</title>
        <authorList>
            <person name="Chander A.M."/>
            <person name="Teixeira M.M."/>
            <person name="Singh N.K."/>
            <person name="Williams M.P."/>
            <person name="Parker C.W."/>
            <person name="Leo P."/>
            <person name="Stajich J.E."/>
            <person name="Torok T."/>
            <person name="Tighe S."/>
            <person name="Mason C.E."/>
            <person name="Venkateswaran K."/>
        </authorList>
    </citation>
    <scope>NUCLEOTIDE SEQUENCE [LARGE SCALE GENOMIC DNA]</scope>
    <source>
        <strain evidence="2 3">CCFEE 5817</strain>
    </source>
</reference>
<proteinExistence type="predicted"/>
<keyword evidence="1" id="KW-0472">Membrane</keyword>
<organism evidence="2 3">
    <name type="scientific">Knufia obscura</name>
    <dbReference type="NCBI Taxonomy" id="1635080"/>
    <lineage>
        <taxon>Eukaryota</taxon>
        <taxon>Fungi</taxon>
        <taxon>Dikarya</taxon>
        <taxon>Ascomycota</taxon>
        <taxon>Pezizomycotina</taxon>
        <taxon>Eurotiomycetes</taxon>
        <taxon>Chaetothyriomycetidae</taxon>
        <taxon>Chaetothyriales</taxon>
        <taxon>Trichomeriaceae</taxon>
        <taxon>Knufia</taxon>
    </lineage>
</organism>
<keyword evidence="1" id="KW-0812">Transmembrane</keyword>
<dbReference type="GeneID" id="89994643"/>
<evidence type="ECO:0000313" key="3">
    <source>
        <dbReference type="Proteomes" id="UP001334248"/>
    </source>
</evidence>
<dbReference type="EMBL" id="JAVHJV010000001">
    <property type="protein sequence ID" value="KAK5947048.1"/>
    <property type="molecule type" value="Genomic_DNA"/>
</dbReference>
<comment type="caution">
    <text evidence="2">The sequence shown here is derived from an EMBL/GenBank/DDBJ whole genome shotgun (WGS) entry which is preliminary data.</text>
</comment>
<accession>A0ABR0S3I4</accession>
<feature type="transmembrane region" description="Helical" evidence="1">
    <location>
        <begin position="287"/>
        <end position="303"/>
    </location>
</feature>
<dbReference type="Proteomes" id="UP001334248">
    <property type="component" value="Unassembled WGS sequence"/>
</dbReference>
<gene>
    <name evidence="2" type="ORF">PMZ80_001194</name>
</gene>
<sequence>MERDPAGTDTTSQVPDRESHIVPVTQSDDFAAFMGIDRMDLDQAIGADNMASLSNEHERGERTYLTTTVTDNARAILEDVAYHTHHHYVNQEPMPLIEASSEQQQGFIAFIMRAAARFRLQAPDVAVPSNLDGVSQWVRGVYDATMSATSIWDVEALLPMSSTDSSSDDSDSSTRAQASLRRLVQHDVHAGPRNHSDIDNVHLLPDVQERDRVEDELPRIRALKNRRSSELIFKLPWFGRWPVQWLDRFERFLIPRFEVAMLVNVIFGMVLVISNLFSGYPAQRKETIVWTIIVVISFVLLINRRRVRQLNLWYESLFEIETPRISIVGR</sequence>
<dbReference type="RefSeq" id="XP_064735138.1">
    <property type="nucleotide sequence ID" value="XM_064869641.1"/>
</dbReference>
<protein>
    <submittedName>
        <fullName evidence="2">Uncharacterized protein</fullName>
    </submittedName>
</protein>
<evidence type="ECO:0000256" key="1">
    <source>
        <dbReference type="SAM" id="Phobius"/>
    </source>
</evidence>
<keyword evidence="3" id="KW-1185">Reference proteome</keyword>
<name>A0ABR0S3I4_9EURO</name>
<evidence type="ECO:0000313" key="2">
    <source>
        <dbReference type="EMBL" id="KAK5947048.1"/>
    </source>
</evidence>
<feature type="transmembrane region" description="Helical" evidence="1">
    <location>
        <begin position="259"/>
        <end position="281"/>
    </location>
</feature>
<keyword evidence="1" id="KW-1133">Transmembrane helix</keyword>